<evidence type="ECO:0000313" key="1">
    <source>
        <dbReference type="EMBL" id="PBK86400.1"/>
    </source>
</evidence>
<gene>
    <name evidence="1" type="ORF">ARMGADRAFT_1086575</name>
</gene>
<keyword evidence="2" id="KW-1185">Reference proteome</keyword>
<evidence type="ECO:0000313" key="2">
    <source>
        <dbReference type="Proteomes" id="UP000217790"/>
    </source>
</evidence>
<reference evidence="2" key="1">
    <citation type="journal article" date="2017" name="Nat. Ecol. Evol.">
        <title>Genome expansion and lineage-specific genetic innovations in the forest pathogenic fungi Armillaria.</title>
        <authorList>
            <person name="Sipos G."/>
            <person name="Prasanna A.N."/>
            <person name="Walter M.C."/>
            <person name="O'Connor E."/>
            <person name="Balint B."/>
            <person name="Krizsan K."/>
            <person name="Kiss B."/>
            <person name="Hess J."/>
            <person name="Varga T."/>
            <person name="Slot J."/>
            <person name="Riley R."/>
            <person name="Boka B."/>
            <person name="Rigling D."/>
            <person name="Barry K."/>
            <person name="Lee J."/>
            <person name="Mihaltcheva S."/>
            <person name="LaButti K."/>
            <person name="Lipzen A."/>
            <person name="Waldron R."/>
            <person name="Moloney N.M."/>
            <person name="Sperisen C."/>
            <person name="Kredics L."/>
            <person name="Vagvoelgyi C."/>
            <person name="Patrignani A."/>
            <person name="Fitzpatrick D."/>
            <person name="Nagy I."/>
            <person name="Doyle S."/>
            <person name="Anderson J.B."/>
            <person name="Grigoriev I.V."/>
            <person name="Gueldener U."/>
            <person name="Muensterkoetter M."/>
            <person name="Nagy L.G."/>
        </authorList>
    </citation>
    <scope>NUCLEOTIDE SEQUENCE [LARGE SCALE GENOMIC DNA]</scope>
    <source>
        <strain evidence="2">Ar21-2</strain>
    </source>
</reference>
<protein>
    <submittedName>
        <fullName evidence="1">Uncharacterized protein</fullName>
    </submittedName>
</protein>
<organism evidence="1 2">
    <name type="scientific">Armillaria gallica</name>
    <name type="common">Bulbous honey fungus</name>
    <name type="synonym">Armillaria bulbosa</name>
    <dbReference type="NCBI Taxonomy" id="47427"/>
    <lineage>
        <taxon>Eukaryota</taxon>
        <taxon>Fungi</taxon>
        <taxon>Dikarya</taxon>
        <taxon>Basidiomycota</taxon>
        <taxon>Agaricomycotina</taxon>
        <taxon>Agaricomycetes</taxon>
        <taxon>Agaricomycetidae</taxon>
        <taxon>Agaricales</taxon>
        <taxon>Marasmiineae</taxon>
        <taxon>Physalacriaceae</taxon>
        <taxon>Armillaria</taxon>
    </lineage>
</organism>
<dbReference type="AlphaFoldDB" id="A0A2H3CX53"/>
<accession>A0A2H3CX53</accession>
<proteinExistence type="predicted"/>
<sequence>MFHVLCSAGTLLTGSLIRFSIIPEIPSTNILTLTEYSWESVSFPRRCYLSVTPLPSCLRQFSFFDHPFDIICKSPPALLSFPDVTECYSSDLMLSLFRLNRGCKCTVVVNGVVVVNEIVIVRCTMGFLYRSITYPPPLSFCIPLISHLESPNTNVAAKSFIALSQFLNLLPPHSVETVLPPYSIKTYLSPYCCSTAKRISTPVNSVGPALVKLLNVYGSHTDAEKLRRTFGP</sequence>
<name>A0A2H3CX53_ARMGA</name>
<dbReference type="Proteomes" id="UP000217790">
    <property type="component" value="Unassembled WGS sequence"/>
</dbReference>
<dbReference type="EMBL" id="KZ293684">
    <property type="protein sequence ID" value="PBK86400.1"/>
    <property type="molecule type" value="Genomic_DNA"/>
</dbReference>
<dbReference type="InParanoid" id="A0A2H3CX53"/>